<evidence type="ECO:0000313" key="2">
    <source>
        <dbReference type="Proteomes" id="UP000694395"/>
    </source>
</evidence>
<dbReference type="InterPro" id="IPR011047">
    <property type="entry name" value="Quinoprotein_ADH-like_sf"/>
</dbReference>
<dbReference type="Gene3D" id="2.130.10.10">
    <property type="entry name" value="YVTN repeat-like/Quinoprotein amine dehydrogenase"/>
    <property type="match status" value="1"/>
</dbReference>
<reference evidence="1" key="2">
    <citation type="submission" date="2025-08" db="UniProtKB">
        <authorList>
            <consortium name="Ensembl"/>
        </authorList>
    </citation>
    <scope>IDENTIFICATION</scope>
</reference>
<dbReference type="AlphaFoldDB" id="A0A8C7RFM4"/>
<protein>
    <submittedName>
        <fullName evidence="1">Uncharacterized protein</fullName>
    </submittedName>
</protein>
<dbReference type="SUPFAM" id="SSF50998">
    <property type="entry name" value="Quinoprotein alcohol dehydrogenase-like"/>
    <property type="match status" value="1"/>
</dbReference>
<reference evidence="1" key="1">
    <citation type="submission" date="2020-07" db="EMBL/GenBank/DDBJ databases">
        <title>A long reads based de novo assembly of the rainbow trout Arlee double haploid line genome.</title>
        <authorList>
            <person name="Gao G."/>
            <person name="Palti Y."/>
        </authorList>
    </citation>
    <scope>NUCLEOTIDE SEQUENCE [LARGE SCALE GENOMIC DNA]</scope>
</reference>
<organism evidence="1 2">
    <name type="scientific">Oncorhynchus mykiss</name>
    <name type="common">Rainbow trout</name>
    <name type="synonym">Salmo gairdneri</name>
    <dbReference type="NCBI Taxonomy" id="8022"/>
    <lineage>
        <taxon>Eukaryota</taxon>
        <taxon>Metazoa</taxon>
        <taxon>Chordata</taxon>
        <taxon>Craniata</taxon>
        <taxon>Vertebrata</taxon>
        <taxon>Euteleostomi</taxon>
        <taxon>Actinopterygii</taxon>
        <taxon>Neopterygii</taxon>
        <taxon>Teleostei</taxon>
        <taxon>Protacanthopterygii</taxon>
        <taxon>Salmoniformes</taxon>
        <taxon>Salmonidae</taxon>
        <taxon>Salmoninae</taxon>
        <taxon>Oncorhynchus</taxon>
    </lineage>
</organism>
<dbReference type="GeneTree" id="ENSGT01000000221865"/>
<keyword evidence="2" id="KW-1185">Reference proteome</keyword>
<sequence length="435" mass="48037">MNLCLADARRMLPTRMHSANSKVWWGRNNGHVIFGVKVNSNREHLIYPLGCNIIFKRNRNVIIWDFAKRGAAHLQLHKIVGCKIENREAICGSPASAHSGGHCLTLQYSNTSDSIFELDLPHKITHTHTQCQTGQLKTIVKCIWIPEEGSYFYCGTSGDILKVSFKTKLLNGPWPSETETGNILSAQEMARSLCSGEVSAGGVTSIAPRCDGHQFSKNNTFCHTFMFVFLPVIDILCCFLSAWNDGKICGFTPETGRLMMTVHNAHSMGVSDREGQVKIKKINETNRNNRYTLVRSVCYHPEEYQIITSDTERKGTPTTTVYDGFALRELEGSLSGSINGMHITLDGDQFVTDTDGEVTDIGTGHSGSINSIKICSNSKYVISISVDGHTALEVHSPALDKILPTLIPSQSSTGEDSWSGYQSYFLLLNISSIYG</sequence>
<proteinExistence type="predicted"/>
<accession>A0A8C7RFM4</accession>
<reference evidence="1" key="3">
    <citation type="submission" date="2025-09" db="UniProtKB">
        <authorList>
            <consortium name="Ensembl"/>
        </authorList>
    </citation>
    <scope>IDENTIFICATION</scope>
</reference>
<evidence type="ECO:0000313" key="1">
    <source>
        <dbReference type="Ensembl" id="ENSOMYP00000051033.2"/>
    </source>
</evidence>
<dbReference type="InterPro" id="IPR015943">
    <property type="entry name" value="WD40/YVTN_repeat-like_dom_sf"/>
</dbReference>
<dbReference type="Ensembl" id="ENSOMYT00000055477.2">
    <property type="protein sequence ID" value="ENSOMYP00000051033.2"/>
    <property type="gene ID" value="ENSOMYG00000023195.2"/>
</dbReference>
<dbReference type="Proteomes" id="UP000694395">
    <property type="component" value="Chromosome 13"/>
</dbReference>
<name>A0A8C7RFM4_ONCMY</name>